<evidence type="ECO:0000313" key="2">
    <source>
        <dbReference type="Proteomes" id="UP000295662"/>
    </source>
</evidence>
<dbReference type="Proteomes" id="UP000295662">
    <property type="component" value="Unassembled WGS sequence"/>
</dbReference>
<dbReference type="AlphaFoldDB" id="A0A4R7S3J1"/>
<comment type="caution">
    <text evidence="1">The sequence shown here is derived from an EMBL/GenBank/DDBJ whole genome shotgun (WGS) entry which is preliminary data.</text>
</comment>
<dbReference type="InterPro" id="IPR021488">
    <property type="entry name" value="DUF3142"/>
</dbReference>
<dbReference type="EMBL" id="SOCA01000002">
    <property type="protein sequence ID" value="TDU72891.1"/>
    <property type="molecule type" value="Genomic_DNA"/>
</dbReference>
<keyword evidence="2" id="KW-1185">Reference proteome</keyword>
<dbReference type="Pfam" id="PF11340">
    <property type="entry name" value="DUF3142"/>
    <property type="match status" value="1"/>
</dbReference>
<evidence type="ECO:0000313" key="1">
    <source>
        <dbReference type="EMBL" id="TDU72891.1"/>
    </source>
</evidence>
<proteinExistence type="predicted"/>
<protein>
    <submittedName>
        <fullName evidence="1">Uncharacterized protein DUF3142</fullName>
    </submittedName>
</protein>
<reference evidence="1 2" key="1">
    <citation type="submission" date="2019-03" db="EMBL/GenBank/DDBJ databases">
        <title>Genomic Encyclopedia of Archaeal and Bacterial Type Strains, Phase II (KMG-II): from individual species to whole genera.</title>
        <authorList>
            <person name="Goeker M."/>
        </authorList>
    </citation>
    <scope>NUCLEOTIDE SEQUENCE [LARGE SCALE GENOMIC DNA]</scope>
    <source>
        <strain evidence="1 2">ATCC 25309</strain>
    </source>
</reference>
<accession>A0A4R7S3J1</accession>
<sequence>MALCAVFAISFLGCKPALVKRTAALPSEVYVWQRSWKPEITASVSNSKGWLQAYHLLAAEVRFEKGEVKTTRIQPDKAAMAGLRVGLVIRIFPSAAKTGWDVKAVVEVVDLVKSLVAEWPEGSLAEVQLDYDCPDSKLPDFTRLLTAVKEAVSPLPVSCTALPSWLREKEFADLAAVAPGYVLQVHSLHLPDSRGKRVALVDLEETDEAVARAVKIGVPFRVALPTYSCVVEFDAAGKVREVYAEDVPQALPLQSSNYLVLDADAYGMTTLVSKWRNEASPLMKSVVWYRLPVAGDRLNWSLDVMKQVVEGTPLKRGWKAECKANDSGVHEIRLRQAGDAPDDLPLVAVVTWRGAEPAAADALRGYRMIGSGPGYLGLELEDPGRLPRAAPGTEMVIGWLRLEREAKEMNVSLKAAQ</sequence>
<name>A0A4R7S3J1_9BACT</name>
<gene>
    <name evidence="1" type="ORF">EI77_01357</name>
</gene>
<organism evidence="1 2">
    <name type="scientific">Prosthecobacter fusiformis</name>
    <dbReference type="NCBI Taxonomy" id="48464"/>
    <lineage>
        <taxon>Bacteria</taxon>
        <taxon>Pseudomonadati</taxon>
        <taxon>Verrucomicrobiota</taxon>
        <taxon>Verrucomicrobiia</taxon>
        <taxon>Verrucomicrobiales</taxon>
        <taxon>Verrucomicrobiaceae</taxon>
        <taxon>Prosthecobacter</taxon>
    </lineage>
</organism>